<keyword evidence="3" id="KW-0378">Hydrolase</keyword>
<accession>A0A1I6MWG7</accession>
<keyword evidence="4" id="KW-1185">Reference proteome</keyword>
<reference evidence="3 4" key="1">
    <citation type="submission" date="2016-10" db="EMBL/GenBank/DDBJ databases">
        <authorList>
            <person name="de Groot N.N."/>
        </authorList>
    </citation>
    <scope>NUCLEOTIDE SEQUENCE [LARGE SCALE GENOMIC DNA]</scope>
    <source>
        <strain evidence="3 4">DSM 29433</strain>
    </source>
</reference>
<keyword evidence="3" id="KW-0255">Endonuclease</keyword>
<organism evidence="3 4">
    <name type="scientific">Yoonia litorea</name>
    <dbReference type="NCBI Taxonomy" id="1123755"/>
    <lineage>
        <taxon>Bacteria</taxon>
        <taxon>Pseudomonadati</taxon>
        <taxon>Pseudomonadota</taxon>
        <taxon>Alphaproteobacteria</taxon>
        <taxon>Rhodobacterales</taxon>
        <taxon>Paracoccaceae</taxon>
        <taxon>Yoonia</taxon>
    </lineage>
</organism>
<keyword evidence="1" id="KW-0175">Coiled coil</keyword>
<evidence type="ECO:0000313" key="3">
    <source>
        <dbReference type="EMBL" id="SFS20050.1"/>
    </source>
</evidence>
<dbReference type="OrthoDB" id="9816534at2"/>
<dbReference type="GO" id="GO:0004519">
    <property type="term" value="F:endonuclease activity"/>
    <property type="evidence" value="ECO:0007669"/>
    <property type="project" value="UniProtKB-KW"/>
</dbReference>
<evidence type="ECO:0000313" key="4">
    <source>
        <dbReference type="Proteomes" id="UP000198926"/>
    </source>
</evidence>
<dbReference type="AlphaFoldDB" id="A0A1I6MWG7"/>
<proteinExistence type="predicted"/>
<dbReference type="RefSeq" id="WP_090208867.1">
    <property type="nucleotide sequence ID" value="NZ_FOZM01000002.1"/>
</dbReference>
<dbReference type="STRING" id="1123755.SAMN05444714_2463"/>
<dbReference type="PANTHER" id="PTHR43581">
    <property type="entry name" value="ATP/GTP PHOSPHATASE"/>
    <property type="match status" value="1"/>
</dbReference>
<evidence type="ECO:0000256" key="1">
    <source>
        <dbReference type="SAM" id="Coils"/>
    </source>
</evidence>
<dbReference type="SUPFAM" id="SSF52540">
    <property type="entry name" value="P-loop containing nucleoside triphosphate hydrolases"/>
    <property type="match status" value="1"/>
</dbReference>
<protein>
    <submittedName>
        <fullName evidence="3">Predicted ATP-dependent endonuclease of the OLD family, contains P-loop ATPase and TOPRIM domains</fullName>
    </submittedName>
</protein>
<dbReference type="Gene3D" id="3.40.50.300">
    <property type="entry name" value="P-loop containing nucleotide triphosphate hydrolases"/>
    <property type="match status" value="1"/>
</dbReference>
<sequence length="622" mass="70759">MSLRITKIDIRNFRSVRNLSLSPSKLAVLVGKNDSGKSNVLRALNLFFNGKTMPADDLEFDTDHNVFNQPNRRAKEISIKLEIAMPESYRETNGDFVVWERRWRSEGRVFDEYSGRRKVAGPRGGASLETVDIPDRSNVHALLRNINYVYVPAIKDLEYFSELRASIYDIIAEVADREFRNSSQDFEQSISDQLQDLTTQITASLGFRSRLALPKDLSHIFESLDFLSEGQDISLDSRGDGIKARHIPLILKFMADKKRRLQVRGSAPHTFIWGYEEPENNLELSSCVELADQFWGFVDNGVSQIFLTTHSPVFYNLHRKQEEGGDRITCHHIFREVDAEGTKEATELGDLDDRMGTTALFAPMVTELEDRVRRQEQARAEVEQLAQANRRKLFVEGPSDKLIVDKALAVFAPDRVGEIDVETRESAGINYVIDMLRSWRSRAKHHPELPRAAGLLDLDPEAKTASKLWNEVPDNIKSAKCFKLPTPPHIVPIFQAGLHMPVVLECLYDRQAWEWAEGRGHLKPRHLPGVIPAELNQRIVAGETTLDDNLDDDWAIFVKREFEQGGKRPMAQHYANKEDDDFRGRMPFMENLINEIVGYLFPEQEQPAVAADDAQPGDGEHA</sequence>
<feature type="domain" description="Endonuclease GajA/Old nuclease/RecF-like AAA" evidence="2">
    <location>
        <begin position="167"/>
        <end position="313"/>
    </location>
</feature>
<dbReference type="Pfam" id="PF13175">
    <property type="entry name" value="AAA_15"/>
    <property type="match status" value="2"/>
</dbReference>
<evidence type="ECO:0000259" key="2">
    <source>
        <dbReference type="Pfam" id="PF13175"/>
    </source>
</evidence>
<dbReference type="PANTHER" id="PTHR43581:SF4">
    <property type="entry name" value="ATP_GTP PHOSPHATASE"/>
    <property type="match status" value="1"/>
</dbReference>
<dbReference type="EMBL" id="FOZM01000002">
    <property type="protein sequence ID" value="SFS20050.1"/>
    <property type="molecule type" value="Genomic_DNA"/>
</dbReference>
<dbReference type="InterPro" id="IPR051396">
    <property type="entry name" value="Bact_Antivir_Def_Nuclease"/>
</dbReference>
<dbReference type="InterPro" id="IPR027417">
    <property type="entry name" value="P-loop_NTPase"/>
</dbReference>
<feature type="coiled-coil region" evidence="1">
    <location>
        <begin position="365"/>
        <end position="392"/>
    </location>
</feature>
<name>A0A1I6MWG7_9RHOB</name>
<keyword evidence="3" id="KW-0540">Nuclease</keyword>
<dbReference type="Proteomes" id="UP000198926">
    <property type="component" value="Unassembled WGS sequence"/>
</dbReference>
<dbReference type="InterPro" id="IPR041685">
    <property type="entry name" value="AAA_GajA/Old/RecF-like"/>
</dbReference>
<feature type="domain" description="Endonuclease GajA/Old nuclease/RecF-like AAA" evidence="2">
    <location>
        <begin position="5"/>
        <end position="84"/>
    </location>
</feature>
<gene>
    <name evidence="3" type="ORF">SAMN05444714_2463</name>
</gene>